<evidence type="ECO:0008006" key="3">
    <source>
        <dbReference type="Google" id="ProtNLM"/>
    </source>
</evidence>
<sequence>MTCIDWGQSICLFGLSCLAKTTIDIGHFPDGAEAVIETWFNRAGTRPLSLGIICPDTIHSDSLQSVILRHASRLQSLDVMADSDSFWNLTAVQSFPILSNLELYSAGEFDYDEGHIQLFEIDGAPALRRLSLEQVLPSMVAMPWAQLTTMTLVLIPPSECLDALRWATSLREFRRHSPPEDQFISLQPSPVNHPSLISLAISTDGDEDILSLLTLPCLQSLELGGRFSKYEEYLDEDVVPFLSRISGILRTFKVGMSPTVPVQWLRPFTQLTTLELVRSMGMPFQTGIIRALDRRTSPDLLPKLQSFVFADCGSNQVNDELLDTLGSRCDVTDEAHARLESFSLIWPEFDYSSDAPTARLPLVNVLPLRALAGRGMRIHIGTRDQNSFY</sequence>
<reference evidence="1" key="1">
    <citation type="submission" date="2023-03" db="EMBL/GenBank/DDBJ databases">
        <title>Massive genome expansion in bonnet fungi (Mycena s.s.) driven by repeated elements and novel gene families across ecological guilds.</title>
        <authorList>
            <consortium name="Lawrence Berkeley National Laboratory"/>
            <person name="Harder C.B."/>
            <person name="Miyauchi S."/>
            <person name="Viragh M."/>
            <person name="Kuo A."/>
            <person name="Thoen E."/>
            <person name="Andreopoulos B."/>
            <person name="Lu D."/>
            <person name="Skrede I."/>
            <person name="Drula E."/>
            <person name="Henrissat B."/>
            <person name="Morin E."/>
            <person name="Kohler A."/>
            <person name="Barry K."/>
            <person name="LaButti K."/>
            <person name="Morin E."/>
            <person name="Salamov A."/>
            <person name="Lipzen A."/>
            <person name="Mereny Z."/>
            <person name="Hegedus B."/>
            <person name="Baldrian P."/>
            <person name="Stursova M."/>
            <person name="Weitz H."/>
            <person name="Taylor A."/>
            <person name="Grigoriev I.V."/>
            <person name="Nagy L.G."/>
            <person name="Martin F."/>
            <person name="Kauserud H."/>
        </authorList>
    </citation>
    <scope>NUCLEOTIDE SEQUENCE</scope>
    <source>
        <strain evidence="1">CBHHK182m</strain>
    </source>
</reference>
<organism evidence="1 2">
    <name type="scientific">Mycena metata</name>
    <dbReference type="NCBI Taxonomy" id="1033252"/>
    <lineage>
        <taxon>Eukaryota</taxon>
        <taxon>Fungi</taxon>
        <taxon>Dikarya</taxon>
        <taxon>Basidiomycota</taxon>
        <taxon>Agaricomycotina</taxon>
        <taxon>Agaricomycetes</taxon>
        <taxon>Agaricomycetidae</taxon>
        <taxon>Agaricales</taxon>
        <taxon>Marasmiineae</taxon>
        <taxon>Mycenaceae</taxon>
        <taxon>Mycena</taxon>
    </lineage>
</organism>
<dbReference type="Gene3D" id="3.80.10.10">
    <property type="entry name" value="Ribonuclease Inhibitor"/>
    <property type="match status" value="1"/>
</dbReference>
<dbReference type="EMBL" id="JARKIB010000014">
    <property type="protein sequence ID" value="KAJ7772374.1"/>
    <property type="molecule type" value="Genomic_DNA"/>
</dbReference>
<accession>A0AAD7JXI2</accession>
<evidence type="ECO:0000313" key="2">
    <source>
        <dbReference type="Proteomes" id="UP001215598"/>
    </source>
</evidence>
<dbReference type="Proteomes" id="UP001215598">
    <property type="component" value="Unassembled WGS sequence"/>
</dbReference>
<keyword evidence="2" id="KW-1185">Reference proteome</keyword>
<evidence type="ECO:0000313" key="1">
    <source>
        <dbReference type="EMBL" id="KAJ7772374.1"/>
    </source>
</evidence>
<protein>
    <recommendedName>
        <fullName evidence="3">F-box domain-containing protein</fullName>
    </recommendedName>
</protein>
<dbReference type="SUPFAM" id="SSF52047">
    <property type="entry name" value="RNI-like"/>
    <property type="match status" value="1"/>
</dbReference>
<name>A0AAD7JXI2_9AGAR</name>
<gene>
    <name evidence="1" type="ORF">B0H16DRAFT_1881024</name>
</gene>
<comment type="caution">
    <text evidence="1">The sequence shown here is derived from an EMBL/GenBank/DDBJ whole genome shotgun (WGS) entry which is preliminary data.</text>
</comment>
<dbReference type="AlphaFoldDB" id="A0AAD7JXI2"/>
<proteinExistence type="predicted"/>
<dbReference type="InterPro" id="IPR032675">
    <property type="entry name" value="LRR_dom_sf"/>
</dbReference>